<evidence type="ECO:0000313" key="4">
    <source>
        <dbReference type="EMBL" id="KYF66488.1"/>
    </source>
</evidence>
<feature type="compositionally biased region" description="Pro residues" evidence="1">
    <location>
        <begin position="47"/>
        <end position="59"/>
    </location>
</feature>
<keyword evidence="2" id="KW-0812">Transmembrane</keyword>
<keyword evidence="3" id="KW-0732">Signal</keyword>
<accession>A0A150QFP1</accession>
<evidence type="ECO:0000256" key="2">
    <source>
        <dbReference type="SAM" id="Phobius"/>
    </source>
</evidence>
<dbReference type="Proteomes" id="UP000075260">
    <property type="component" value="Unassembled WGS sequence"/>
</dbReference>
<feature type="region of interest" description="Disordered" evidence="1">
    <location>
        <begin position="28"/>
        <end position="75"/>
    </location>
</feature>
<gene>
    <name evidence="4" type="ORF">BE15_18075</name>
</gene>
<feature type="transmembrane region" description="Helical" evidence="2">
    <location>
        <begin position="165"/>
        <end position="185"/>
    </location>
</feature>
<name>A0A150QFP1_SORCE</name>
<evidence type="ECO:0000256" key="3">
    <source>
        <dbReference type="SAM" id="SignalP"/>
    </source>
</evidence>
<keyword evidence="2" id="KW-1133">Transmembrane helix</keyword>
<feature type="transmembrane region" description="Helical" evidence="2">
    <location>
        <begin position="84"/>
        <end position="104"/>
    </location>
</feature>
<comment type="caution">
    <text evidence="4">The sequence shown here is derived from an EMBL/GenBank/DDBJ whole genome shotgun (WGS) entry which is preliminary data.</text>
</comment>
<keyword evidence="2" id="KW-0472">Membrane</keyword>
<dbReference type="AlphaFoldDB" id="A0A150QFP1"/>
<feature type="transmembrane region" description="Helical" evidence="2">
    <location>
        <begin position="136"/>
        <end position="158"/>
    </location>
</feature>
<feature type="transmembrane region" description="Helical" evidence="2">
    <location>
        <begin position="111"/>
        <end position="130"/>
    </location>
</feature>
<evidence type="ECO:0000313" key="5">
    <source>
        <dbReference type="Proteomes" id="UP000075260"/>
    </source>
</evidence>
<protein>
    <recommendedName>
        <fullName evidence="6">Secreted protein</fullName>
    </recommendedName>
</protein>
<sequence length="232" mass="23362">MLREVVGTCCAAAVAFTAVQASAMQPPPAQAHEVSPASPALAGGPAGAPPGYYPPPPPGWTWSPIPGQRGSAVGGEQPARKTVWYGWQHLFVLLGSAALVPIVVATESEGLAWVSFSGAALGGPVTHWANGNLGKGFISLGLNAGCTFGGGMIGMLLGSASDEPFAALGGLVLGGGLGLLTANVIDIAVLEVEERGTVESYDYLRVRSPRLRLAPQVGLAPGGATFGFGGTF</sequence>
<feature type="chain" id="PRO_5007566642" description="Secreted protein" evidence="3">
    <location>
        <begin position="24"/>
        <end position="232"/>
    </location>
</feature>
<evidence type="ECO:0000256" key="1">
    <source>
        <dbReference type="SAM" id="MobiDB-lite"/>
    </source>
</evidence>
<reference evidence="4 5" key="1">
    <citation type="submission" date="2014-02" db="EMBL/GenBank/DDBJ databases">
        <title>The small core and large imbalanced accessory genome model reveals a collaborative survival strategy of Sorangium cellulosum strains in nature.</title>
        <authorList>
            <person name="Han K."/>
            <person name="Peng R."/>
            <person name="Blom J."/>
            <person name="Li Y.-Z."/>
        </authorList>
    </citation>
    <scope>NUCLEOTIDE SEQUENCE [LARGE SCALE GENOMIC DNA]</scope>
    <source>
        <strain evidence="4 5">So0008-312</strain>
    </source>
</reference>
<organism evidence="4 5">
    <name type="scientific">Sorangium cellulosum</name>
    <name type="common">Polyangium cellulosum</name>
    <dbReference type="NCBI Taxonomy" id="56"/>
    <lineage>
        <taxon>Bacteria</taxon>
        <taxon>Pseudomonadati</taxon>
        <taxon>Myxococcota</taxon>
        <taxon>Polyangia</taxon>
        <taxon>Polyangiales</taxon>
        <taxon>Polyangiaceae</taxon>
        <taxon>Sorangium</taxon>
    </lineage>
</organism>
<proteinExistence type="predicted"/>
<dbReference type="EMBL" id="JEMA01000737">
    <property type="protein sequence ID" value="KYF66488.1"/>
    <property type="molecule type" value="Genomic_DNA"/>
</dbReference>
<feature type="signal peptide" evidence="3">
    <location>
        <begin position="1"/>
        <end position="23"/>
    </location>
</feature>
<evidence type="ECO:0008006" key="6">
    <source>
        <dbReference type="Google" id="ProtNLM"/>
    </source>
</evidence>